<dbReference type="InterPro" id="IPR003598">
    <property type="entry name" value="Ig_sub2"/>
</dbReference>
<dbReference type="PANTHER" id="PTHR45889:SF8">
    <property type="entry name" value="IG-LIKE DOMAIN-CONTAINING PROTEIN"/>
    <property type="match status" value="1"/>
</dbReference>
<dbReference type="PROSITE" id="PS50835">
    <property type="entry name" value="IG_LIKE"/>
    <property type="match status" value="3"/>
</dbReference>
<feature type="region of interest" description="Disordered" evidence="1">
    <location>
        <begin position="463"/>
        <end position="482"/>
    </location>
</feature>
<feature type="chain" id="PRO_5034070452" evidence="3">
    <location>
        <begin position="26"/>
        <end position="612"/>
    </location>
</feature>
<evidence type="ECO:0000256" key="3">
    <source>
        <dbReference type="SAM" id="SignalP"/>
    </source>
</evidence>
<keyword evidence="3" id="KW-0732">Signal</keyword>
<reference evidence="6" key="1">
    <citation type="submission" date="2025-08" db="UniProtKB">
        <authorList>
            <consortium name="RefSeq"/>
        </authorList>
    </citation>
    <scope>IDENTIFICATION</scope>
</reference>
<dbReference type="Proteomes" id="UP000694845">
    <property type="component" value="Unplaced"/>
</dbReference>
<dbReference type="SMART" id="SM00409">
    <property type="entry name" value="IG"/>
    <property type="match status" value="2"/>
</dbReference>
<name>A0A8B7Y1D7_ACAPL</name>
<evidence type="ECO:0000313" key="6">
    <source>
        <dbReference type="RefSeq" id="XP_022086974.1"/>
    </source>
</evidence>
<dbReference type="InterPro" id="IPR007110">
    <property type="entry name" value="Ig-like_dom"/>
</dbReference>
<gene>
    <name evidence="6" type="primary">LOC110977296</name>
</gene>
<evidence type="ECO:0000256" key="1">
    <source>
        <dbReference type="SAM" id="MobiDB-lite"/>
    </source>
</evidence>
<dbReference type="SUPFAM" id="SSF48726">
    <property type="entry name" value="Immunoglobulin"/>
    <property type="match status" value="2"/>
</dbReference>
<dbReference type="Gene3D" id="2.60.40.10">
    <property type="entry name" value="Immunoglobulins"/>
    <property type="match status" value="3"/>
</dbReference>
<keyword evidence="2" id="KW-1133">Transmembrane helix</keyword>
<dbReference type="InterPro" id="IPR003599">
    <property type="entry name" value="Ig_sub"/>
</dbReference>
<protein>
    <submittedName>
        <fullName evidence="6">Hemicentin-2-like</fullName>
    </submittedName>
</protein>
<dbReference type="GeneID" id="110977296"/>
<dbReference type="SMART" id="SM00406">
    <property type="entry name" value="IGv"/>
    <property type="match status" value="1"/>
</dbReference>
<feature type="signal peptide" evidence="3">
    <location>
        <begin position="1"/>
        <end position="25"/>
    </location>
</feature>
<sequence>MPSAGAGTLALSAVLATISLQYTASLSLDEGPQAQVAANVGDTVVLTCDLRNVGERRVHWYHQETHRYLSINRVIYRRLPDELETRLTILGDPSREQFNLRIEYLRQSDSGTYICQHAFPEGLATSVASSTLTVYIPPDPGSPECRVDSSRRTAAQVGDWVTLRCTSTGNPPPLVSYHRGDSGEVLASTTSPVALQWQLMPKDNGVDFTCTMTSPVLSGPRTCSVRPLEIFPTAEVSPAQLTAEEGTRASLDCRGFGEPNIARYRWEIRDTLTRRELPANRYCLNPSSQSVEISSVRENITATCFVSTPSGLSGSATAMVNVIPPNIVTTVGLKFNSTSWAHNDKTTISPPANTTLATSSTSSLSARGNSRRPITAEPTGITLPITPIVAVSAAILATLVVIICIFCVRRRRQKRRKPLASSLRYDKVRGGSSEEYFGVSSPTKTADTTVQMQPIVTTEACPLYAVPDKPRRGQPRNLEEDQFLSSSGIPLKAVSNKRRRNGFKRRPALRPTSSAANHAEGTDSTLCVQPKKTSKRVKWNLDINGFSGTKSGGSKTAETNLMYADLDLDSSTSSSGSNGDSTRQSTVSTAEETIYAQISNRKPVSLDFGNLL</sequence>
<dbReference type="InterPro" id="IPR013106">
    <property type="entry name" value="Ig_V-set"/>
</dbReference>
<feature type="region of interest" description="Disordered" evidence="1">
    <location>
        <begin position="489"/>
        <end position="529"/>
    </location>
</feature>
<dbReference type="InterPro" id="IPR013783">
    <property type="entry name" value="Ig-like_fold"/>
</dbReference>
<feature type="compositionally biased region" description="Low complexity" evidence="1">
    <location>
        <begin position="354"/>
        <end position="366"/>
    </location>
</feature>
<dbReference type="KEGG" id="aplc:110977296"/>
<feature type="compositionally biased region" description="Basic residues" evidence="1">
    <location>
        <begin position="495"/>
        <end position="508"/>
    </location>
</feature>
<dbReference type="RefSeq" id="XP_022086974.1">
    <property type="nucleotide sequence ID" value="XM_022231282.1"/>
</dbReference>
<feature type="domain" description="Ig-like" evidence="4">
    <location>
        <begin position="41"/>
        <end position="133"/>
    </location>
</feature>
<dbReference type="SMART" id="SM00408">
    <property type="entry name" value="IGc2"/>
    <property type="match status" value="2"/>
</dbReference>
<accession>A0A8B7Y1D7</accession>
<dbReference type="OrthoDB" id="6377396at2759"/>
<dbReference type="Pfam" id="PF07686">
    <property type="entry name" value="V-set"/>
    <property type="match status" value="1"/>
</dbReference>
<organism evidence="5 6">
    <name type="scientific">Acanthaster planci</name>
    <name type="common">Crown-of-thorns starfish</name>
    <dbReference type="NCBI Taxonomy" id="133434"/>
    <lineage>
        <taxon>Eukaryota</taxon>
        <taxon>Metazoa</taxon>
        <taxon>Echinodermata</taxon>
        <taxon>Eleutherozoa</taxon>
        <taxon>Asterozoa</taxon>
        <taxon>Asteroidea</taxon>
        <taxon>Valvatacea</taxon>
        <taxon>Valvatida</taxon>
        <taxon>Acanthasteridae</taxon>
        <taxon>Acanthaster</taxon>
    </lineage>
</organism>
<evidence type="ECO:0000313" key="5">
    <source>
        <dbReference type="Proteomes" id="UP000694845"/>
    </source>
</evidence>
<dbReference type="AlphaFoldDB" id="A0A8B7Y1D7"/>
<feature type="region of interest" description="Disordered" evidence="1">
    <location>
        <begin position="346"/>
        <end position="375"/>
    </location>
</feature>
<keyword evidence="2" id="KW-0812">Transmembrane</keyword>
<feature type="transmembrane region" description="Helical" evidence="2">
    <location>
        <begin position="388"/>
        <end position="408"/>
    </location>
</feature>
<feature type="domain" description="Ig-like" evidence="4">
    <location>
        <begin position="143"/>
        <end position="224"/>
    </location>
</feature>
<feature type="domain" description="Ig-like" evidence="4">
    <location>
        <begin position="232"/>
        <end position="321"/>
    </location>
</feature>
<dbReference type="PANTHER" id="PTHR45889">
    <property type="entry name" value="IG-LIKE DOMAIN-CONTAINING PROTEIN"/>
    <property type="match status" value="1"/>
</dbReference>
<proteinExistence type="predicted"/>
<dbReference type="InterPro" id="IPR036179">
    <property type="entry name" value="Ig-like_dom_sf"/>
</dbReference>
<evidence type="ECO:0000256" key="2">
    <source>
        <dbReference type="SAM" id="Phobius"/>
    </source>
</evidence>
<evidence type="ECO:0000259" key="4">
    <source>
        <dbReference type="PROSITE" id="PS50835"/>
    </source>
</evidence>
<feature type="compositionally biased region" description="Polar residues" evidence="1">
    <location>
        <begin position="511"/>
        <end position="527"/>
    </location>
</feature>
<dbReference type="OMA" id="DFTCTMT"/>
<keyword evidence="5" id="KW-1185">Reference proteome</keyword>
<keyword evidence="2" id="KW-0472">Membrane</keyword>